<name>C3TWY8_9ABAC</name>
<evidence type="ECO:0000313" key="1">
    <source>
        <dbReference type="EMBL" id="ACO53530.1"/>
    </source>
</evidence>
<reference evidence="1 2" key="1">
    <citation type="journal article" date="2009" name="Virus Genes">
        <title>Morphology and genome of Euproctis pseudoconspersa nucleopolyhedrovirus.</title>
        <authorList>
            <person name="Tang X.D."/>
            <person name="Xiao Q."/>
            <person name="Ma X.C."/>
            <person name="Zhu Z.R."/>
            <person name="Zhang C.X."/>
        </authorList>
    </citation>
    <scope>NUCLEOTIDE SEQUENCE [LARGE SCALE GENOMIC DNA]</scope>
    <source>
        <strain evidence="1 2">Hangzhou</strain>
    </source>
</reference>
<dbReference type="RefSeq" id="YP_002854690.1">
    <property type="nucleotide sequence ID" value="NC_012639.1"/>
</dbReference>
<organism evidence="1 2">
    <name type="scientific">Euproctis pseudoconspersa nucleopolyhedrovirus</name>
    <dbReference type="NCBI Taxonomy" id="307467"/>
    <lineage>
        <taxon>Viruses</taxon>
        <taxon>Viruses incertae sedis</taxon>
        <taxon>Naldaviricetes</taxon>
        <taxon>Lefavirales</taxon>
        <taxon>Baculoviridae</taxon>
        <taxon>Alphabaculovirus</taxon>
        <taxon>Alphabaculovirus eupseudoconspersae</taxon>
    </lineage>
</organism>
<dbReference type="InterPro" id="IPR007773">
    <property type="entry name" value="AcMNPV_P18"/>
</dbReference>
<evidence type="ECO:0000313" key="2">
    <source>
        <dbReference type="Proteomes" id="UP000203846"/>
    </source>
</evidence>
<dbReference type="Proteomes" id="UP000203846">
    <property type="component" value="Segment"/>
</dbReference>
<proteinExistence type="predicted"/>
<keyword evidence="2" id="KW-1185">Reference proteome</keyword>
<sequence length="162" mass="18626">MVETANERVICLYLCDMPPGVQNDKPCDDDVMYFENVIECFEDETCDKHSVFASLEKEKALFMKKTFNDIVEHNSGAYCKNHVLIDALLMYKTYVELVDESAFGNEILESCANFVSYIFKLFRLQSKIIVVLPLHINLDQDNLSALLKHLLQFSIIEIVKST</sequence>
<accession>C3TWY8</accession>
<dbReference type="KEGG" id="vg:7804635"/>
<dbReference type="OrthoDB" id="11558at10239"/>
<dbReference type="Pfam" id="PF05081">
    <property type="entry name" value="AcMNPV_P18"/>
    <property type="match status" value="1"/>
</dbReference>
<dbReference type="EMBL" id="FJ227128">
    <property type="protein sequence ID" value="ACO53530.1"/>
    <property type="molecule type" value="Genomic_DNA"/>
</dbReference>
<protein>
    <submittedName>
        <fullName evidence="1">p18</fullName>
    </submittedName>
</protein>
<dbReference type="GeneID" id="7804635"/>